<accession>A0A9P6JR74</accession>
<dbReference type="Proteomes" id="UP000807306">
    <property type="component" value="Unassembled WGS sequence"/>
</dbReference>
<feature type="compositionally biased region" description="Polar residues" evidence="1">
    <location>
        <begin position="204"/>
        <end position="224"/>
    </location>
</feature>
<feature type="compositionally biased region" description="Polar residues" evidence="1">
    <location>
        <begin position="145"/>
        <end position="168"/>
    </location>
</feature>
<reference evidence="2" key="1">
    <citation type="submission" date="2020-11" db="EMBL/GenBank/DDBJ databases">
        <authorList>
            <consortium name="DOE Joint Genome Institute"/>
            <person name="Ahrendt S."/>
            <person name="Riley R."/>
            <person name="Andreopoulos W."/>
            <person name="Labutti K."/>
            <person name="Pangilinan J."/>
            <person name="Ruiz-Duenas F.J."/>
            <person name="Barrasa J.M."/>
            <person name="Sanchez-Garcia M."/>
            <person name="Camarero S."/>
            <person name="Miyauchi S."/>
            <person name="Serrano A."/>
            <person name="Linde D."/>
            <person name="Babiker R."/>
            <person name="Drula E."/>
            <person name="Ayuso-Fernandez I."/>
            <person name="Pacheco R."/>
            <person name="Padilla G."/>
            <person name="Ferreira P."/>
            <person name="Barriuso J."/>
            <person name="Kellner H."/>
            <person name="Castanera R."/>
            <person name="Alfaro M."/>
            <person name="Ramirez L."/>
            <person name="Pisabarro A.G."/>
            <person name="Kuo A."/>
            <person name="Tritt A."/>
            <person name="Lipzen A."/>
            <person name="He G."/>
            <person name="Yan M."/>
            <person name="Ng V."/>
            <person name="Cullen D."/>
            <person name="Martin F."/>
            <person name="Rosso M.-N."/>
            <person name="Henrissat B."/>
            <person name="Hibbett D."/>
            <person name="Martinez A.T."/>
            <person name="Grigoriev I.V."/>
        </authorList>
    </citation>
    <scope>NUCLEOTIDE SEQUENCE</scope>
    <source>
        <strain evidence="2">CBS 506.95</strain>
    </source>
</reference>
<dbReference type="AlphaFoldDB" id="A0A9P6JR74"/>
<dbReference type="EMBL" id="MU157847">
    <property type="protein sequence ID" value="KAF9529265.1"/>
    <property type="molecule type" value="Genomic_DNA"/>
</dbReference>
<organism evidence="2 3">
    <name type="scientific">Crepidotus variabilis</name>
    <dbReference type="NCBI Taxonomy" id="179855"/>
    <lineage>
        <taxon>Eukaryota</taxon>
        <taxon>Fungi</taxon>
        <taxon>Dikarya</taxon>
        <taxon>Basidiomycota</taxon>
        <taxon>Agaricomycotina</taxon>
        <taxon>Agaricomycetes</taxon>
        <taxon>Agaricomycetidae</taxon>
        <taxon>Agaricales</taxon>
        <taxon>Agaricineae</taxon>
        <taxon>Crepidotaceae</taxon>
        <taxon>Crepidotus</taxon>
    </lineage>
</organism>
<feature type="region of interest" description="Disordered" evidence="1">
    <location>
        <begin position="114"/>
        <end position="258"/>
    </location>
</feature>
<keyword evidence="3" id="KW-1185">Reference proteome</keyword>
<comment type="caution">
    <text evidence="2">The sequence shown here is derived from an EMBL/GenBank/DDBJ whole genome shotgun (WGS) entry which is preliminary data.</text>
</comment>
<name>A0A9P6JR74_9AGAR</name>
<sequence>MQIKGLNWIGGIHSARSKIVIQPCLAGATNNKSALDRTVSIFKNTAARSKLSSPTPSMPVPLAQNGPELHKPVASASSCPTQKISNAKPKQLIPSRTEGAVMAIHKKAKRIEEGGITKAKQKASETPSSGMFIPRRVRAKDASPSVINSTPADGASNSANLKASTVSTEMEVDSPMSLSSTPAGPHRFSSNSPREKLTPPVRRTSVTARPSPLAQSITFDCRQNSPSTSSDESDASSKDTPPPTTPPAFHAPFSPPMSLQSSRYLDECTKCNCTKNSRPRCQRCEILRLSDR</sequence>
<evidence type="ECO:0000256" key="1">
    <source>
        <dbReference type="SAM" id="MobiDB-lite"/>
    </source>
</evidence>
<proteinExistence type="predicted"/>
<evidence type="ECO:0000313" key="3">
    <source>
        <dbReference type="Proteomes" id="UP000807306"/>
    </source>
</evidence>
<gene>
    <name evidence="2" type="ORF">CPB83DRAFT_274434</name>
</gene>
<evidence type="ECO:0000313" key="2">
    <source>
        <dbReference type="EMBL" id="KAF9529265.1"/>
    </source>
</evidence>
<protein>
    <submittedName>
        <fullName evidence="2">Uncharacterized protein</fullName>
    </submittedName>
</protein>
<feature type="compositionally biased region" description="Polar residues" evidence="1">
    <location>
        <begin position="176"/>
        <end position="192"/>
    </location>
</feature>